<dbReference type="InterPro" id="IPR024673">
    <property type="entry name" value="Octahem_Cyt_c"/>
</dbReference>
<dbReference type="EMBL" id="BARU01045499">
    <property type="protein sequence ID" value="GAH93894.1"/>
    <property type="molecule type" value="Genomic_DNA"/>
</dbReference>
<reference evidence="1" key="1">
    <citation type="journal article" date="2014" name="Front. Microbiol.">
        <title>High frequency of phylogenetically diverse reductive dehalogenase-homologous genes in deep subseafloor sedimentary metagenomes.</title>
        <authorList>
            <person name="Kawai M."/>
            <person name="Futagami T."/>
            <person name="Toyoda A."/>
            <person name="Takaki Y."/>
            <person name="Nishi S."/>
            <person name="Hori S."/>
            <person name="Arai W."/>
            <person name="Tsubouchi T."/>
            <person name="Morono Y."/>
            <person name="Uchiyama I."/>
            <person name="Ito T."/>
            <person name="Fujiyama A."/>
            <person name="Inagaki F."/>
            <person name="Takami H."/>
        </authorList>
    </citation>
    <scope>NUCLEOTIDE SEQUENCE</scope>
    <source>
        <strain evidence="1">Expedition CK06-06</strain>
    </source>
</reference>
<name>X1KUQ8_9ZZZZ</name>
<sequence length="131" mass="14955">WIPIHKWYTGKKLGHLPILGSTDLMAKIYPFNVVKVAWFIERGDAALDDVIIVPEVKTADANKDGETTVEEMRKYEKGKYKDATLVSREFNFSVTHSIVPSDQAFTCFDCHGKNGYVLNWKELGYDKDPLE</sequence>
<proteinExistence type="predicted"/>
<gene>
    <name evidence="1" type="ORF">S03H2_69013</name>
</gene>
<feature type="non-terminal residue" evidence="1">
    <location>
        <position position="1"/>
    </location>
</feature>
<comment type="caution">
    <text evidence="1">The sequence shown here is derived from an EMBL/GenBank/DDBJ whole genome shotgun (WGS) entry which is preliminary data.</text>
</comment>
<dbReference type="InterPro" id="IPR036280">
    <property type="entry name" value="Multihaem_cyt_sf"/>
</dbReference>
<dbReference type="Pfam" id="PF11783">
    <property type="entry name" value="Cytochrome_cB"/>
    <property type="match status" value="1"/>
</dbReference>
<protein>
    <recommendedName>
        <fullName evidence="2">Cytochrome C</fullName>
    </recommendedName>
</protein>
<accession>X1KUQ8</accession>
<organism evidence="1">
    <name type="scientific">marine sediment metagenome</name>
    <dbReference type="NCBI Taxonomy" id="412755"/>
    <lineage>
        <taxon>unclassified sequences</taxon>
        <taxon>metagenomes</taxon>
        <taxon>ecological metagenomes</taxon>
    </lineage>
</organism>
<dbReference type="SUPFAM" id="SSF48695">
    <property type="entry name" value="Multiheme cytochromes"/>
    <property type="match status" value="1"/>
</dbReference>
<evidence type="ECO:0008006" key="2">
    <source>
        <dbReference type="Google" id="ProtNLM"/>
    </source>
</evidence>
<evidence type="ECO:0000313" key="1">
    <source>
        <dbReference type="EMBL" id="GAH93894.1"/>
    </source>
</evidence>
<dbReference type="AlphaFoldDB" id="X1KUQ8"/>